<proteinExistence type="predicted"/>
<evidence type="ECO:0000313" key="3">
    <source>
        <dbReference type="Proteomes" id="UP001558652"/>
    </source>
</evidence>
<accession>A0ABD0YPH1</accession>
<keyword evidence="3" id="KW-1185">Reference proteome</keyword>
<evidence type="ECO:0000313" key="2">
    <source>
        <dbReference type="EMBL" id="KAL1117749.1"/>
    </source>
</evidence>
<dbReference type="AlphaFoldDB" id="A0ABD0YPH1"/>
<dbReference type="EMBL" id="JBFDAA010000015">
    <property type="protein sequence ID" value="KAL1117749.1"/>
    <property type="molecule type" value="Genomic_DNA"/>
</dbReference>
<feature type="region of interest" description="Disordered" evidence="1">
    <location>
        <begin position="1"/>
        <end position="71"/>
    </location>
</feature>
<name>A0ABD0YPH1_9HEMI</name>
<reference evidence="2 3" key="1">
    <citation type="submission" date="2024-07" db="EMBL/GenBank/DDBJ databases">
        <title>Chromosome-level genome assembly of the water stick insect Ranatra chinensis (Heteroptera: Nepidae).</title>
        <authorList>
            <person name="Liu X."/>
        </authorList>
    </citation>
    <scope>NUCLEOTIDE SEQUENCE [LARGE SCALE GENOMIC DNA]</scope>
    <source>
        <strain evidence="2">Cailab_2021Rc</strain>
        <tissue evidence="2">Muscle</tissue>
    </source>
</reference>
<protein>
    <submittedName>
        <fullName evidence="2">Uncharacterized protein</fullName>
    </submittedName>
</protein>
<dbReference type="Proteomes" id="UP001558652">
    <property type="component" value="Unassembled WGS sequence"/>
</dbReference>
<organism evidence="2 3">
    <name type="scientific">Ranatra chinensis</name>
    <dbReference type="NCBI Taxonomy" id="642074"/>
    <lineage>
        <taxon>Eukaryota</taxon>
        <taxon>Metazoa</taxon>
        <taxon>Ecdysozoa</taxon>
        <taxon>Arthropoda</taxon>
        <taxon>Hexapoda</taxon>
        <taxon>Insecta</taxon>
        <taxon>Pterygota</taxon>
        <taxon>Neoptera</taxon>
        <taxon>Paraneoptera</taxon>
        <taxon>Hemiptera</taxon>
        <taxon>Heteroptera</taxon>
        <taxon>Panheteroptera</taxon>
        <taxon>Nepomorpha</taxon>
        <taxon>Nepidae</taxon>
        <taxon>Ranatrinae</taxon>
        <taxon>Ranatra</taxon>
    </lineage>
</organism>
<comment type="caution">
    <text evidence="2">The sequence shown here is derived from an EMBL/GenBank/DDBJ whole genome shotgun (WGS) entry which is preliminary data.</text>
</comment>
<feature type="compositionally biased region" description="Low complexity" evidence="1">
    <location>
        <begin position="36"/>
        <end position="67"/>
    </location>
</feature>
<sequence>MSSKGRNAFHKNGNRCQLFASGPPVQVEPVDLSLKSGPTASAPTASGTTASATTGSGTTASGPTASARLAPPFTPTAALCAQGAVWVATRVTAYRLKKTRGMKIRTVITLATNRLQHR</sequence>
<evidence type="ECO:0000256" key="1">
    <source>
        <dbReference type="SAM" id="MobiDB-lite"/>
    </source>
</evidence>
<gene>
    <name evidence="2" type="ORF">AAG570_004064</name>
</gene>